<organism evidence="1 2">
    <name type="scientific">Prorocentrum cordatum</name>
    <dbReference type="NCBI Taxonomy" id="2364126"/>
    <lineage>
        <taxon>Eukaryota</taxon>
        <taxon>Sar</taxon>
        <taxon>Alveolata</taxon>
        <taxon>Dinophyceae</taxon>
        <taxon>Prorocentrales</taxon>
        <taxon>Prorocentraceae</taxon>
        <taxon>Prorocentrum</taxon>
    </lineage>
</organism>
<dbReference type="EMBL" id="CAUYUJ010012113">
    <property type="protein sequence ID" value="CAK0833309.1"/>
    <property type="molecule type" value="Genomic_DNA"/>
</dbReference>
<dbReference type="Proteomes" id="UP001189429">
    <property type="component" value="Unassembled WGS sequence"/>
</dbReference>
<comment type="caution">
    <text evidence="1">The sequence shown here is derived from an EMBL/GenBank/DDBJ whole genome shotgun (WGS) entry which is preliminary data.</text>
</comment>
<reference evidence="1" key="1">
    <citation type="submission" date="2023-10" db="EMBL/GenBank/DDBJ databases">
        <authorList>
            <person name="Chen Y."/>
            <person name="Shah S."/>
            <person name="Dougan E. K."/>
            <person name="Thang M."/>
            <person name="Chan C."/>
        </authorList>
    </citation>
    <scope>NUCLEOTIDE SEQUENCE [LARGE SCALE GENOMIC DNA]</scope>
</reference>
<evidence type="ECO:0000313" key="1">
    <source>
        <dbReference type="EMBL" id="CAK0833309.1"/>
    </source>
</evidence>
<evidence type="ECO:0000313" key="2">
    <source>
        <dbReference type="Proteomes" id="UP001189429"/>
    </source>
</evidence>
<name>A0ABN9SN79_9DINO</name>
<keyword evidence="2" id="KW-1185">Reference proteome</keyword>
<proteinExistence type="predicted"/>
<gene>
    <name evidence="1" type="ORF">PCOR1329_LOCUS31046</name>
</gene>
<sequence length="343" mass="36927">MIDSGHTCENMPETLSWAIRTGCANLSGWYTENRYCQLTCWEQGVPYTGDNCADGAIQSQNVCGYYQEKVSFESASAECERLGMHVCEQAVNGTECGHDGIDVWTPNTCTVSVEVREDGKVMFQLDSKTKQNPILVAWADGFPTLGNCSSPCSESSSGCICPIVVETRAVFAAVPSRSELLGNAARLRIGAFPQASADCLAPCDGEVKAYVVGGSGNVTESAVFECDGVYYKNAESVVEVAGHSFRNPPVFMLAKEITGRSVRTEEVFAEVEALMDHLYYHTNLPPFLAYRLIQRMASWGPLGPSCGPLAGLSGCFVVIFGGPMGLSCSFVAQTGNNLVQYPM</sequence>
<accession>A0ABN9SN79</accession>
<protein>
    <submittedName>
        <fullName evidence="1">Uncharacterized protein</fullName>
    </submittedName>
</protein>